<evidence type="ECO:0000256" key="5">
    <source>
        <dbReference type="ARBA" id="ARBA00022705"/>
    </source>
</evidence>
<evidence type="ECO:0000256" key="12">
    <source>
        <dbReference type="HAMAP-Rule" id="MF_00974"/>
    </source>
</evidence>
<sequence>MVNLREVAIRLREVINIVDLVSEYVALKKVGRNYVGLCPFHTESKPSFTVSEEKQIFRCFGCGAGGDAIGFYMRISGLSFPEAVRELAQRYHLPLPRGDSGEGKKYDRLYRVNEKALRFFRHLLKSAPEAEIAREHLREREISESTAENFALGYAPAEGSALAAHLRLSGVDLALAEEAGLILPREDGSYYDRFRGRLIFPLRDQQGRVVAFAGRILGPGEPKYLNSPETPVYHKSRYLYGLYEARSPIRERGFGLVVEGYFDLLSLWEKGIRNVVATCGTALTREHARLLKRLLRTWYLVFDGDEAGRRAAYRALGIFFQEGIFPRVVFLPQGEDPDSLVRRFGPEAMEELLPKARSPESFLVDYVRQAFPPDPEGKSAAVAEVRKILSGVPDPVIRYEYARRVAEGLDVPERFLLESPPQPTPPTSTPAAEDPFGKLILQALLHHPSLAAELKALRVEDLLRDPSQQSLYLRLLEALEEGCPPERFSPEDPELQSLYSELFFSPFPEDSAEKILLEIKESVLRRRFRERERERFLREIKEAESSGRKEDLARLLKAYADLCLERSIKRRGEGVYESFSS</sequence>
<comment type="similarity">
    <text evidence="12 13">Belongs to the DnaG primase family.</text>
</comment>
<evidence type="ECO:0000256" key="13">
    <source>
        <dbReference type="PIRNR" id="PIRNR002811"/>
    </source>
</evidence>
<proteinExistence type="inferred from homology"/>
<dbReference type="InterPro" id="IPR002694">
    <property type="entry name" value="Znf_CHC2"/>
</dbReference>
<comment type="subunit">
    <text evidence="12">Monomer. Interacts with DnaB.</text>
</comment>
<dbReference type="SMART" id="SM00493">
    <property type="entry name" value="TOPRIM"/>
    <property type="match status" value="1"/>
</dbReference>
<dbReference type="InterPro" id="IPR013264">
    <property type="entry name" value="DNAG_N"/>
</dbReference>
<reference evidence="16" key="1">
    <citation type="journal article" date="2020" name="mSystems">
        <title>Genome- and Community-Level Interaction Insights into Carbon Utilization and Element Cycling Functions of Hydrothermarchaeota in Hydrothermal Sediment.</title>
        <authorList>
            <person name="Zhou Z."/>
            <person name="Liu Y."/>
            <person name="Xu W."/>
            <person name="Pan J."/>
            <person name="Luo Z.H."/>
            <person name="Li M."/>
        </authorList>
    </citation>
    <scope>NUCLEOTIDE SEQUENCE [LARGE SCALE GENOMIC DNA]</scope>
    <source>
        <strain evidence="16">HyVt-483</strain>
    </source>
</reference>
<dbReference type="InterPro" id="IPR034151">
    <property type="entry name" value="TOPRIM_DnaG_bac"/>
</dbReference>
<comment type="domain">
    <text evidence="12">Contains an N-terminal zinc-binding domain, a central core domain that contains the primase activity, and a C-terminal DnaB-binding domain.</text>
</comment>
<dbReference type="HAMAP" id="MF_00974">
    <property type="entry name" value="DNA_primase_DnaG"/>
    <property type="match status" value="1"/>
</dbReference>
<dbReference type="PANTHER" id="PTHR30313">
    <property type="entry name" value="DNA PRIMASE"/>
    <property type="match status" value="1"/>
</dbReference>
<dbReference type="InterPro" id="IPR006171">
    <property type="entry name" value="TOPRIM_dom"/>
</dbReference>
<comment type="catalytic activity">
    <reaction evidence="12">
        <text>ssDNA + n NTP = ssDNA/pppN(pN)n-1 hybrid + (n-1) diphosphate.</text>
        <dbReference type="EC" id="2.7.7.101"/>
    </reaction>
</comment>
<dbReference type="Gene3D" id="3.40.1360.10">
    <property type="match status" value="1"/>
</dbReference>
<dbReference type="AlphaFoldDB" id="A0A7C3GKK0"/>
<dbReference type="InterPro" id="IPR006295">
    <property type="entry name" value="DNA_primase_DnaG"/>
</dbReference>
<name>A0A7C3GKK0_9BACT</name>
<keyword evidence="8 12" id="KW-0862">Zinc</keyword>
<evidence type="ECO:0000256" key="8">
    <source>
        <dbReference type="ARBA" id="ARBA00022833"/>
    </source>
</evidence>
<dbReference type="Gene3D" id="3.90.580.10">
    <property type="entry name" value="Zinc finger, CHC2-type domain"/>
    <property type="match status" value="1"/>
</dbReference>
<protein>
    <recommendedName>
        <fullName evidence="12 13">DNA primase</fullName>
        <ecNumber evidence="12">2.7.7.101</ecNumber>
    </recommendedName>
</protein>
<keyword evidence="7 12" id="KW-0863">Zinc-finger</keyword>
<dbReference type="Gene3D" id="1.10.860.10">
    <property type="entry name" value="DNAb Helicase, Chain A"/>
    <property type="match status" value="1"/>
</dbReference>
<dbReference type="NCBIfam" id="TIGR01391">
    <property type="entry name" value="dnaG"/>
    <property type="match status" value="1"/>
</dbReference>
<keyword evidence="4 12" id="KW-0548">Nucleotidyltransferase</keyword>
<dbReference type="InterPro" id="IPR030846">
    <property type="entry name" value="DnaG_bac"/>
</dbReference>
<dbReference type="InterPro" id="IPR016136">
    <property type="entry name" value="DNA_helicase_N/primase_C"/>
</dbReference>
<evidence type="ECO:0000256" key="7">
    <source>
        <dbReference type="ARBA" id="ARBA00022771"/>
    </source>
</evidence>
<dbReference type="SUPFAM" id="SSF56731">
    <property type="entry name" value="DNA primase core"/>
    <property type="match status" value="1"/>
</dbReference>
<evidence type="ECO:0000256" key="11">
    <source>
        <dbReference type="ARBA" id="ARBA00023163"/>
    </source>
</evidence>
<dbReference type="EC" id="2.7.7.101" evidence="12"/>
<accession>A0A7C3GKK0</accession>
<gene>
    <name evidence="12" type="primary">dnaG</name>
    <name evidence="16" type="ORF">ENJ40_05120</name>
</gene>
<dbReference type="InterPro" id="IPR050219">
    <property type="entry name" value="DnaG_primase"/>
</dbReference>
<dbReference type="GO" id="GO:0003899">
    <property type="term" value="F:DNA-directed RNA polymerase activity"/>
    <property type="evidence" value="ECO:0007669"/>
    <property type="project" value="UniProtKB-UniRule"/>
</dbReference>
<dbReference type="PANTHER" id="PTHR30313:SF2">
    <property type="entry name" value="DNA PRIMASE"/>
    <property type="match status" value="1"/>
</dbReference>
<evidence type="ECO:0000256" key="6">
    <source>
        <dbReference type="ARBA" id="ARBA00022723"/>
    </source>
</evidence>
<comment type="caution">
    <text evidence="16">The sequence shown here is derived from an EMBL/GenBank/DDBJ whole genome shotgun (WGS) entry which is preliminary data.</text>
</comment>
<dbReference type="GO" id="GO:1990077">
    <property type="term" value="C:primosome complex"/>
    <property type="evidence" value="ECO:0007669"/>
    <property type="project" value="UniProtKB-KW"/>
</dbReference>
<keyword evidence="9" id="KW-0460">Magnesium</keyword>
<dbReference type="CDD" id="cd03364">
    <property type="entry name" value="TOPRIM_DnaG_primases"/>
    <property type="match status" value="1"/>
</dbReference>
<evidence type="ECO:0000256" key="1">
    <source>
        <dbReference type="ARBA" id="ARBA00022478"/>
    </source>
</evidence>
<dbReference type="Gene3D" id="3.90.980.10">
    <property type="entry name" value="DNA primase, catalytic core, N-terminal domain"/>
    <property type="match status" value="1"/>
</dbReference>
<dbReference type="SUPFAM" id="SSF57783">
    <property type="entry name" value="Zinc beta-ribbon"/>
    <property type="match status" value="1"/>
</dbReference>
<feature type="domain" description="Toprim" evidence="15">
    <location>
        <begin position="253"/>
        <end position="336"/>
    </location>
</feature>
<evidence type="ECO:0000256" key="4">
    <source>
        <dbReference type="ARBA" id="ARBA00022695"/>
    </source>
</evidence>
<keyword evidence="2 12" id="KW-0639">Primosome</keyword>
<dbReference type="Pfam" id="PF10410">
    <property type="entry name" value="DnaB_bind"/>
    <property type="match status" value="1"/>
</dbReference>
<dbReference type="SMART" id="SM00400">
    <property type="entry name" value="ZnF_CHCC"/>
    <property type="match status" value="1"/>
</dbReference>
<dbReference type="GO" id="GO:0005737">
    <property type="term" value="C:cytoplasm"/>
    <property type="evidence" value="ECO:0007669"/>
    <property type="project" value="TreeGrafter"/>
</dbReference>
<evidence type="ECO:0000256" key="10">
    <source>
        <dbReference type="ARBA" id="ARBA00023125"/>
    </source>
</evidence>
<dbReference type="InterPro" id="IPR019475">
    <property type="entry name" value="DNA_primase_DnaB-bd"/>
</dbReference>
<evidence type="ECO:0000256" key="3">
    <source>
        <dbReference type="ARBA" id="ARBA00022679"/>
    </source>
</evidence>
<evidence type="ECO:0000256" key="14">
    <source>
        <dbReference type="PIRSR" id="PIRSR002811-1"/>
    </source>
</evidence>
<keyword evidence="3 12" id="KW-0808">Transferase</keyword>
<dbReference type="PROSITE" id="PS50880">
    <property type="entry name" value="TOPRIM"/>
    <property type="match status" value="1"/>
</dbReference>
<comment type="cofactor">
    <cofactor evidence="12 13 14">
        <name>Zn(2+)</name>
        <dbReference type="ChEBI" id="CHEBI:29105"/>
    </cofactor>
    <text evidence="12 13 14">Binds 1 zinc ion per monomer.</text>
</comment>
<evidence type="ECO:0000259" key="15">
    <source>
        <dbReference type="PROSITE" id="PS50880"/>
    </source>
</evidence>
<evidence type="ECO:0000256" key="2">
    <source>
        <dbReference type="ARBA" id="ARBA00022515"/>
    </source>
</evidence>
<dbReference type="EMBL" id="DRMH01000068">
    <property type="protein sequence ID" value="HFC97821.1"/>
    <property type="molecule type" value="Genomic_DNA"/>
</dbReference>
<organism evidence="16">
    <name type="scientific">Thermosulfurimonas dismutans</name>
    <dbReference type="NCBI Taxonomy" id="999894"/>
    <lineage>
        <taxon>Bacteria</taxon>
        <taxon>Pseudomonadati</taxon>
        <taxon>Thermodesulfobacteriota</taxon>
        <taxon>Thermodesulfobacteria</taxon>
        <taxon>Thermodesulfobacteriales</taxon>
        <taxon>Thermodesulfobacteriaceae</taxon>
        <taxon>Thermosulfurimonas</taxon>
    </lineage>
</organism>
<dbReference type="Pfam" id="PF13155">
    <property type="entry name" value="Toprim_2"/>
    <property type="match status" value="1"/>
</dbReference>
<dbReference type="Proteomes" id="UP000886043">
    <property type="component" value="Unassembled WGS sequence"/>
</dbReference>
<dbReference type="PIRSF" id="PIRSF002811">
    <property type="entry name" value="DnaG"/>
    <property type="match status" value="1"/>
</dbReference>
<keyword evidence="1 12" id="KW-0240">DNA-directed RNA polymerase</keyword>
<dbReference type="InterPro" id="IPR037068">
    <property type="entry name" value="DNA_primase_core_N_sf"/>
</dbReference>
<evidence type="ECO:0000256" key="9">
    <source>
        <dbReference type="ARBA" id="ARBA00022842"/>
    </source>
</evidence>
<feature type="zinc finger region" description="CHC2-type" evidence="12 14">
    <location>
        <begin position="38"/>
        <end position="62"/>
    </location>
</feature>
<dbReference type="FunFam" id="3.90.580.10:FF:000001">
    <property type="entry name" value="DNA primase"/>
    <property type="match status" value="1"/>
</dbReference>
<keyword evidence="5 12" id="KW-0235">DNA replication</keyword>
<keyword evidence="10 12" id="KW-0238">DNA-binding</keyword>
<dbReference type="GO" id="GO:0008270">
    <property type="term" value="F:zinc ion binding"/>
    <property type="evidence" value="ECO:0007669"/>
    <property type="project" value="UniProtKB-UniRule"/>
</dbReference>
<dbReference type="GO" id="GO:0000428">
    <property type="term" value="C:DNA-directed RNA polymerase complex"/>
    <property type="evidence" value="ECO:0007669"/>
    <property type="project" value="UniProtKB-KW"/>
</dbReference>
<evidence type="ECO:0000313" key="16">
    <source>
        <dbReference type="EMBL" id="HFC97821.1"/>
    </source>
</evidence>
<comment type="function">
    <text evidence="12 13">RNA polymerase that catalyzes the synthesis of short RNA molecules used as primers for DNA polymerase during DNA replication.</text>
</comment>
<keyword evidence="11 12" id="KW-0804">Transcription</keyword>
<keyword evidence="6 12" id="KW-0479">Metal-binding</keyword>
<dbReference type="Pfam" id="PF01807">
    <property type="entry name" value="Zn_ribbon_DnaG"/>
    <property type="match status" value="1"/>
</dbReference>
<dbReference type="InterPro" id="IPR036977">
    <property type="entry name" value="DNA_primase_Znf_CHC2"/>
</dbReference>
<dbReference type="GO" id="GO:0006269">
    <property type="term" value="P:DNA replication, synthesis of primer"/>
    <property type="evidence" value="ECO:0007669"/>
    <property type="project" value="UniProtKB-UniRule"/>
</dbReference>
<dbReference type="GO" id="GO:0003677">
    <property type="term" value="F:DNA binding"/>
    <property type="evidence" value="ECO:0007669"/>
    <property type="project" value="UniProtKB-KW"/>
</dbReference>
<dbReference type="Pfam" id="PF08275">
    <property type="entry name" value="DNAG_N"/>
    <property type="match status" value="1"/>
</dbReference>